<proteinExistence type="inferred from homology"/>
<dbReference type="GO" id="GO:0005739">
    <property type="term" value="C:mitochondrion"/>
    <property type="evidence" value="ECO:0007669"/>
    <property type="project" value="UniProtKB-SubCell"/>
</dbReference>
<dbReference type="SMART" id="SM00827">
    <property type="entry name" value="PKS_AT"/>
    <property type="match status" value="1"/>
</dbReference>
<feature type="domain" description="Malonyl-CoA:ACP transacylase (MAT)" evidence="17">
    <location>
        <begin position="110"/>
        <end position="421"/>
    </location>
</feature>
<evidence type="ECO:0000256" key="3">
    <source>
        <dbReference type="ARBA" id="ARBA00013258"/>
    </source>
</evidence>
<dbReference type="EC" id="2.3.1.39" evidence="3"/>
<evidence type="ECO:0000256" key="5">
    <source>
        <dbReference type="ARBA" id="ARBA00022679"/>
    </source>
</evidence>
<dbReference type="FunFam" id="3.30.70.250:FF:000005">
    <property type="entry name" value="Malonyl-CoA-acyl carrier protein transacylase, mitochondrial"/>
    <property type="match status" value="1"/>
</dbReference>
<comment type="subcellular location">
    <subcellularLocation>
        <location evidence="1">Mitochondrion</location>
    </subcellularLocation>
</comment>
<dbReference type="GeneTree" id="ENSGT00390000013715"/>
<reference evidence="18" key="4">
    <citation type="submission" date="2025-09" db="UniProtKB">
        <authorList>
            <consortium name="Ensembl"/>
        </authorList>
    </citation>
    <scope>IDENTIFICATION</scope>
</reference>
<organism evidence="18 19">
    <name type="scientific">Astatotilapia calliptera</name>
    <name type="common">Eastern happy</name>
    <name type="synonym">Chromis callipterus</name>
    <dbReference type="NCBI Taxonomy" id="8154"/>
    <lineage>
        <taxon>Eukaryota</taxon>
        <taxon>Metazoa</taxon>
        <taxon>Chordata</taxon>
        <taxon>Craniata</taxon>
        <taxon>Vertebrata</taxon>
        <taxon>Euteleostomi</taxon>
        <taxon>Actinopterygii</taxon>
        <taxon>Neopterygii</taxon>
        <taxon>Teleostei</taxon>
        <taxon>Neoteleostei</taxon>
        <taxon>Acanthomorphata</taxon>
        <taxon>Ovalentaria</taxon>
        <taxon>Cichlomorphae</taxon>
        <taxon>Cichliformes</taxon>
        <taxon>Cichlidae</taxon>
        <taxon>African cichlids</taxon>
        <taxon>Pseudocrenilabrinae</taxon>
        <taxon>Haplochromini</taxon>
        <taxon>Astatotilapia</taxon>
    </lineage>
</organism>
<comment type="pathway">
    <text evidence="2">Lipid metabolism; fatty acid biosynthesis.</text>
</comment>
<feature type="compositionally biased region" description="Pro residues" evidence="16">
    <location>
        <begin position="76"/>
        <end position="89"/>
    </location>
</feature>
<feature type="region of interest" description="Disordered" evidence="16">
    <location>
        <begin position="60"/>
        <end position="105"/>
    </location>
</feature>
<keyword evidence="6" id="KW-0276">Fatty acid metabolism</keyword>
<keyword evidence="19" id="KW-1185">Reference proteome</keyword>
<evidence type="ECO:0000256" key="11">
    <source>
        <dbReference type="ARBA" id="ARBA00048404"/>
    </source>
</evidence>
<dbReference type="InterPro" id="IPR016035">
    <property type="entry name" value="Acyl_Trfase/lysoPLipase"/>
</dbReference>
<dbReference type="GO" id="GO:0004314">
    <property type="term" value="F:[acyl-carrier-protein] S-malonyltransferase activity"/>
    <property type="evidence" value="ECO:0007669"/>
    <property type="project" value="UniProtKB-EC"/>
</dbReference>
<evidence type="ECO:0000256" key="6">
    <source>
        <dbReference type="ARBA" id="ARBA00022832"/>
    </source>
</evidence>
<dbReference type="InterPro" id="IPR016036">
    <property type="entry name" value="Malonyl_transacylase_ACP-bd"/>
</dbReference>
<evidence type="ECO:0000256" key="12">
    <source>
        <dbReference type="ARBA" id="ARBA00061523"/>
    </source>
</evidence>
<dbReference type="InterPro" id="IPR052760">
    <property type="entry name" value="Mitochondrial_malonyltrans"/>
</dbReference>
<dbReference type="PANTHER" id="PTHR47170">
    <property type="entry name" value="MALONYL-COA ACP TRANSACYLASE, ACP-BINDING"/>
    <property type="match status" value="1"/>
</dbReference>
<dbReference type="GeneID" id="113009247"/>
<accession>A0A3P8QRM9</accession>
<dbReference type="Proteomes" id="UP000265100">
    <property type="component" value="Chromosome 17"/>
</dbReference>
<dbReference type="Ensembl" id="ENSACLT00000032395.2">
    <property type="protein sequence ID" value="ENSACLP00000031652.2"/>
    <property type="gene ID" value="ENSACLG00000021707.2"/>
</dbReference>
<evidence type="ECO:0000256" key="8">
    <source>
        <dbReference type="ARBA" id="ARBA00023098"/>
    </source>
</evidence>
<dbReference type="SUPFAM" id="SSF52151">
    <property type="entry name" value="FabD/lysophospholipase-like"/>
    <property type="match status" value="1"/>
</dbReference>
<protein>
    <recommendedName>
        <fullName evidence="13">Malonyl-CoA-acyl carrier protein transacylase, mitochondrial</fullName>
        <ecNumber evidence="3">2.3.1.39</ecNumber>
    </recommendedName>
    <alternativeName>
        <fullName evidence="15">Mitochondrial malonyltransferase</fullName>
    </alternativeName>
    <alternativeName>
        <fullName evidence="14">[Acyl-carrier-protein] malonyltransferase</fullName>
    </alternativeName>
</protein>
<evidence type="ECO:0000256" key="7">
    <source>
        <dbReference type="ARBA" id="ARBA00022946"/>
    </source>
</evidence>
<evidence type="ECO:0000256" key="10">
    <source>
        <dbReference type="ARBA" id="ARBA00023160"/>
    </source>
</evidence>
<dbReference type="AlphaFoldDB" id="A0A3P8QRM9"/>
<evidence type="ECO:0000256" key="13">
    <source>
        <dbReference type="ARBA" id="ARBA00069490"/>
    </source>
</evidence>
<evidence type="ECO:0000256" key="1">
    <source>
        <dbReference type="ARBA" id="ARBA00004173"/>
    </source>
</evidence>
<dbReference type="InterPro" id="IPR014043">
    <property type="entry name" value="Acyl_transferase_dom"/>
</dbReference>
<dbReference type="SUPFAM" id="SSF55048">
    <property type="entry name" value="Probable ACP-binding domain of malonyl-CoA ACP transacylase"/>
    <property type="match status" value="1"/>
</dbReference>
<keyword evidence="5" id="KW-0808">Transferase</keyword>
<dbReference type="Gene3D" id="3.40.366.10">
    <property type="entry name" value="Malonyl-Coenzyme A Acyl Carrier Protein, domain 2"/>
    <property type="match status" value="1"/>
</dbReference>
<keyword evidence="9" id="KW-0496">Mitochondrion</keyword>
<keyword evidence="8" id="KW-0443">Lipid metabolism</keyword>
<evidence type="ECO:0000313" key="19">
    <source>
        <dbReference type="Proteomes" id="UP000265100"/>
    </source>
</evidence>
<gene>
    <name evidence="18" type="primary">MCAT</name>
</gene>
<dbReference type="Gene3D" id="3.30.70.250">
    <property type="entry name" value="Malonyl-CoA ACP transacylase, ACP-binding"/>
    <property type="match status" value="1"/>
</dbReference>
<evidence type="ECO:0000256" key="2">
    <source>
        <dbReference type="ARBA" id="ARBA00005194"/>
    </source>
</evidence>
<dbReference type="GO" id="GO:0006633">
    <property type="term" value="P:fatty acid biosynthetic process"/>
    <property type="evidence" value="ECO:0007669"/>
    <property type="project" value="UniProtKB-KW"/>
</dbReference>
<comment type="similarity">
    <text evidence="12">Belongs to the type II malonyltransferase family.</text>
</comment>
<dbReference type="PANTHER" id="PTHR47170:SF2">
    <property type="entry name" value="MALONYL-COA:ACP TRANSACYLASE (MAT) DOMAIN-CONTAINING PROTEIN"/>
    <property type="match status" value="1"/>
</dbReference>
<reference evidence="18" key="3">
    <citation type="submission" date="2025-08" db="UniProtKB">
        <authorList>
            <consortium name="Ensembl"/>
        </authorList>
    </citation>
    <scope>IDENTIFICATION</scope>
</reference>
<keyword evidence="4" id="KW-0444">Lipid biosynthesis</keyword>
<keyword evidence="7" id="KW-0809">Transit peptide</keyword>
<evidence type="ECO:0000313" key="18">
    <source>
        <dbReference type="Ensembl" id="ENSACLP00000031652.2"/>
    </source>
</evidence>
<comment type="catalytic activity">
    <reaction evidence="11">
        <text>holo-[ACP] + malonyl-CoA = malonyl-[ACP] + CoA</text>
        <dbReference type="Rhea" id="RHEA:41792"/>
        <dbReference type="Rhea" id="RHEA-COMP:9623"/>
        <dbReference type="Rhea" id="RHEA-COMP:9685"/>
        <dbReference type="ChEBI" id="CHEBI:57287"/>
        <dbReference type="ChEBI" id="CHEBI:57384"/>
        <dbReference type="ChEBI" id="CHEBI:64479"/>
        <dbReference type="ChEBI" id="CHEBI:78449"/>
        <dbReference type="EC" id="2.3.1.39"/>
    </reaction>
    <physiologicalReaction direction="left-to-right" evidence="11">
        <dbReference type="Rhea" id="RHEA:41793"/>
    </physiologicalReaction>
</comment>
<evidence type="ECO:0000256" key="4">
    <source>
        <dbReference type="ARBA" id="ARBA00022516"/>
    </source>
</evidence>
<dbReference type="InterPro" id="IPR001227">
    <property type="entry name" value="Ac_transferase_dom_sf"/>
</dbReference>
<name>A0A3P8QRM9_ASTCA</name>
<sequence length="423" mass="46425">MSELSSSKVDSFGDYSLSGRAVRLISSADTSLDEEQLMLASVAVRMAASSRGKVRSLVSLSRTLSTNKPGSTAGDYPPPAEAPASPPNSEPAAAPQRRPKKDPSGCSVLLFPGQGSQFVGMGRGLLKYPNVKEMFTVAQKILGYDLLSLCLEGPEDELQKTVHCQPAVFVTSLAAVERLNQENPKAIEMCVAAAGFSVGEFAALVFSGAMNFAEALYAVKVRAETMQKASELVPSGMLSVIGRPQAQYNYACLQAKEHCKSLGMENPVCSVANYLFPDGRVIAGHQQALDFLQENSRRLKFMRTKTLPVSGAFHTELMASATEPLREVLRQVEVRRPEISVYSNVDGKRYMNESHVRRQLVKQLVSPVKWEQTLHEIYERTQGQHFPHTYEVGPGRQLGATLQKCNRKAYQTYAHVEVTAYED</sequence>
<evidence type="ECO:0000256" key="16">
    <source>
        <dbReference type="SAM" id="MobiDB-lite"/>
    </source>
</evidence>
<evidence type="ECO:0000259" key="17">
    <source>
        <dbReference type="SMART" id="SM00827"/>
    </source>
</evidence>
<reference evidence="18 19" key="1">
    <citation type="submission" date="2018-05" db="EMBL/GenBank/DDBJ databases">
        <authorList>
            <person name="Datahose"/>
        </authorList>
    </citation>
    <scope>NUCLEOTIDE SEQUENCE</scope>
</reference>
<evidence type="ECO:0000256" key="14">
    <source>
        <dbReference type="ARBA" id="ARBA00077751"/>
    </source>
</evidence>
<evidence type="ECO:0000256" key="15">
    <source>
        <dbReference type="ARBA" id="ARBA00083656"/>
    </source>
</evidence>
<evidence type="ECO:0000256" key="9">
    <source>
        <dbReference type="ARBA" id="ARBA00023128"/>
    </source>
</evidence>
<dbReference type="RefSeq" id="XP_026003232.1">
    <property type="nucleotide sequence ID" value="XM_026147447.1"/>
</dbReference>
<reference evidence="19" key="2">
    <citation type="submission" date="2023-03" db="EMBL/GenBank/DDBJ databases">
        <authorList>
            <consortium name="Wellcome Sanger Institute Data Sharing"/>
        </authorList>
    </citation>
    <scope>NUCLEOTIDE SEQUENCE [LARGE SCALE GENOMIC DNA]</scope>
</reference>
<dbReference type="Pfam" id="PF00698">
    <property type="entry name" value="Acyl_transf_1"/>
    <property type="match status" value="1"/>
</dbReference>
<keyword evidence="10" id="KW-0275">Fatty acid biosynthesis</keyword>